<evidence type="ECO:0000313" key="2">
    <source>
        <dbReference type="EMBL" id="KAK0958020.1"/>
    </source>
</evidence>
<reference evidence="2" key="1">
    <citation type="submission" date="2023-06" db="EMBL/GenBank/DDBJ databases">
        <title>Black Yeasts Isolated from many extreme environments.</title>
        <authorList>
            <person name="Coleine C."/>
            <person name="Stajich J.E."/>
            <person name="Selbmann L."/>
        </authorList>
    </citation>
    <scope>NUCLEOTIDE SEQUENCE</scope>
    <source>
        <strain evidence="2">CCFEE 5200</strain>
    </source>
</reference>
<protein>
    <submittedName>
        <fullName evidence="2">Uncharacterized protein</fullName>
    </submittedName>
</protein>
<feature type="region of interest" description="Disordered" evidence="1">
    <location>
        <begin position="117"/>
        <end position="202"/>
    </location>
</feature>
<keyword evidence="3" id="KW-1185">Reference proteome</keyword>
<proteinExistence type="predicted"/>
<organism evidence="2 3">
    <name type="scientific">Friedmanniomyces endolithicus</name>
    <dbReference type="NCBI Taxonomy" id="329885"/>
    <lineage>
        <taxon>Eukaryota</taxon>
        <taxon>Fungi</taxon>
        <taxon>Dikarya</taxon>
        <taxon>Ascomycota</taxon>
        <taxon>Pezizomycotina</taxon>
        <taxon>Dothideomycetes</taxon>
        <taxon>Dothideomycetidae</taxon>
        <taxon>Mycosphaerellales</taxon>
        <taxon>Teratosphaeriaceae</taxon>
        <taxon>Friedmanniomyces</taxon>
    </lineage>
</organism>
<comment type="caution">
    <text evidence="2">The sequence shown here is derived from an EMBL/GenBank/DDBJ whole genome shotgun (WGS) entry which is preliminary data.</text>
</comment>
<dbReference type="EMBL" id="JAUJLE010000388">
    <property type="protein sequence ID" value="KAK0958020.1"/>
    <property type="molecule type" value="Genomic_DNA"/>
</dbReference>
<evidence type="ECO:0000256" key="1">
    <source>
        <dbReference type="SAM" id="MobiDB-lite"/>
    </source>
</evidence>
<gene>
    <name evidence="2" type="ORF">LTR91_021548</name>
</gene>
<name>A0AAN6HAC6_9PEZI</name>
<feature type="compositionally biased region" description="Polar residues" evidence="1">
    <location>
        <begin position="173"/>
        <end position="202"/>
    </location>
</feature>
<evidence type="ECO:0000313" key="3">
    <source>
        <dbReference type="Proteomes" id="UP001175353"/>
    </source>
</evidence>
<feature type="compositionally biased region" description="Polar residues" evidence="1">
    <location>
        <begin position="122"/>
        <end position="136"/>
    </location>
</feature>
<accession>A0AAN6HAC6</accession>
<dbReference type="AlphaFoldDB" id="A0AAN6HAC6"/>
<dbReference type="Proteomes" id="UP001175353">
    <property type="component" value="Unassembled WGS sequence"/>
</dbReference>
<sequence length="626" mass="68944">MTPKTGTANWRARPDVRYALLYGFSGSGSSPRYAYIMAYQQLTPPTMFEDELDLQCLDRSASTIESCFPQDWSPESLMTAATTPPKSPARMRERGPALLPKVRLQDQLITRTANPAYHGHSRTTSLPVNGNSTPMQGQRVYRPGFDRRSTSPPGGLYQASPVSAPSPYDHIVNDQTSLTRPSMSNMRSASTSNIRSHSRNSSTASIDASMLCRFGYPTYRQSPTPVPITHGLPMSRAPSAMSHLAPITMPGGHMQSYPQRRRTASPPAVSSRLAHELSCEPTLDFATTTALEYLTAPNPELALTQRTLDAPRGSIPHFWFDIRNVRPWDDFNVATIAAIPALWQLLQTPVGKAMLPEPGKVNTNPENPAQLIEACAMHHAVKVNAALKLAQGEQKHMAMRGLNGSPAASRNQPEFVASYQSDAEKTIYGDGRGRVVGVVKSWEQWHSGMRTGRPAEQMRYLLGLAQVQRFMREHGTRYGFLMTEIEVVCVRAGGPPSWMEGDEGVEGPPLFGFVEVAAPVRIATFSTTGSADGATLPPMTAALALWWLHLLARDSPFPQQYHWRLRVGGPAELSRQHVLGERDSWMPKLIQHERREAKRVRGWVLPGDALSKKEGVVAGKGRRGGK</sequence>